<comment type="pathway">
    <text evidence="1">Cofactor biosynthesis; molybdopterin biosynthesis.</text>
</comment>
<proteinExistence type="predicted"/>
<feature type="domain" description="MoaB/Mog" evidence="5">
    <location>
        <begin position="139"/>
        <end position="282"/>
    </location>
</feature>
<keyword evidence="3" id="KW-0501">Molybdenum cofactor biosynthesis</keyword>
<comment type="function">
    <text evidence="4">Catalyzes the conversion of (8S)-3',8-cyclo-7,8-dihydroguanosine 5'-triphosphate to cyclic pyranopterin monophosphate (cPMP).</text>
</comment>
<dbReference type="Pfam" id="PF01967">
    <property type="entry name" value="MoaC"/>
    <property type="match status" value="1"/>
</dbReference>
<dbReference type="PANTHER" id="PTHR43232">
    <property type="entry name" value="MOLYBDENUM COFACTOR BIOSYNTHESIS PROTEIN B"/>
    <property type="match status" value="1"/>
</dbReference>
<dbReference type="EMBL" id="DRLD01000416">
    <property type="protein sequence ID" value="HED11915.1"/>
    <property type="molecule type" value="Genomic_DNA"/>
</dbReference>
<dbReference type="SUPFAM" id="SSF55040">
    <property type="entry name" value="Molybdenum cofactor biosynthesis protein C, MoaC"/>
    <property type="match status" value="1"/>
</dbReference>
<dbReference type="Pfam" id="PF00994">
    <property type="entry name" value="MoCF_biosynth"/>
    <property type="match status" value="1"/>
</dbReference>
<dbReference type="InterPro" id="IPR036522">
    <property type="entry name" value="MoaC_sf"/>
</dbReference>
<accession>A0A7V1LPW1</accession>
<organism evidence="6">
    <name type="scientific">Caldithrix abyssi</name>
    <dbReference type="NCBI Taxonomy" id="187145"/>
    <lineage>
        <taxon>Bacteria</taxon>
        <taxon>Pseudomonadati</taxon>
        <taxon>Calditrichota</taxon>
        <taxon>Calditrichia</taxon>
        <taxon>Calditrichales</taxon>
        <taxon>Calditrichaceae</taxon>
        <taxon>Caldithrix</taxon>
    </lineage>
</organism>
<dbReference type="Proteomes" id="UP000886005">
    <property type="component" value="Unassembled WGS sequence"/>
</dbReference>
<dbReference type="InterPro" id="IPR002820">
    <property type="entry name" value="Mopterin_CF_biosynth-C_dom"/>
</dbReference>
<sequence length="285" mass="31474">PSSLHEARAAARLYVPEEAHYTVFRDGQLKDDVRATATIAAIQAAKNTHDLIPLHQKGELNWVEVTFEVYDGNVHIEAAVRAVTRQSLVMEALTAVNVAALTLVDFCRDFPGVSIKNSHIVFPEPREKSLEITTPVHAGILIVSERILAGLGSDDAGRIIQKGLRDQGFLMDHYSVIANDPDKLTEKVQQWLEQDVEVIITLGGSGLGKKDITINTLEPFFDFRLEGVEQSLFNRAQIVYNGFVAQRIAVGKIGKAFIVCLPLDERLAREALALLAPNIRSLFEV</sequence>
<protein>
    <recommendedName>
        <fullName evidence="2">Molybdenum cofactor biosynthesis protein B</fullName>
    </recommendedName>
</protein>
<dbReference type="InterPro" id="IPR001453">
    <property type="entry name" value="MoaB/Mog_dom"/>
</dbReference>
<feature type="non-terminal residue" evidence="6">
    <location>
        <position position="1"/>
    </location>
</feature>
<gene>
    <name evidence="6" type="ORF">ENJ10_14590</name>
</gene>
<dbReference type="InterPro" id="IPR036425">
    <property type="entry name" value="MoaB/Mog-like_dom_sf"/>
</dbReference>
<evidence type="ECO:0000256" key="1">
    <source>
        <dbReference type="ARBA" id="ARBA00005046"/>
    </source>
</evidence>
<evidence type="ECO:0000313" key="6">
    <source>
        <dbReference type="EMBL" id="HED11915.1"/>
    </source>
</evidence>
<comment type="caution">
    <text evidence="6">The sequence shown here is derived from an EMBL/GenBank/DDBJ whole genome shotgun (WGS) entry which is preliminary data.</text>
</comment>
<reference evidence="6" key="1">
    <citation type="journal article" date="2020" name="mSystems">
        <title>Genome- and Community-Level Interaction Insights into Carbon Utilization and Element Cycling Functions of Hydrothermarchaeota in Hydrothermal Sediment.</title>
        <authorList>
            <person name="Zhou Z."/>
            <person name="Liu Y."/>
            <person name="Xu W."/>
            <person name="Pan J."/>
            <person name="Luo Z.H."/>
            <person name="Li M."/>
        </authorList>
    </citation>
    <scope>NUCLEOTIDE SEQUENCE [LARGE SCALE GENOMIC DNA]</scope>
    <source>
        <strain evidence="6">HyVt-456</strain>
    </source>
</reference>
<dbReference type="SMART" id="SM00852">
    <property type="entry name" value="MoCF_biosynth"/>
    <property type="match status" value="1"/>
</dbReference>
<evidence type="ECO:0000256" key="4">
    <source>
        <dbReference type="ARBA" id="ARBA00055087"/>
    </source>
</evidence>
<dbReference type="GO" id="GO:0005829">
    <property type="term" value="C:cytosol"/>
    <property type="evidence" value="ECO:0007669"/>
    <property type="project" value="TreeGrafter"/>
</dbReference>
<evidence type="ECO:0000259" key="5">
    <source>
        <dbReference type="SMART" id="SM00852"/>
    </source>
</evidence>
<dbReference type="PANTHER" id="PTHR43232:SF2">
    <property type="entry name" value="MOLYBDENUM COFACTOR BIOSYNTHESIS PROTEIN B"/>
    <property type="match status" value="1"/>
</dbReference>
<dbReference type="UniPathway" id="UPA00344"/>
<evidence type="ECO:0000256" key="2">
    <source>
        <dbReference type="ARBA" id="ARBA00015262"/>
    </source>
</evidence>
<dbReference type="AlphaFoldDB" id="A0A7V1LPW1"/>
<dbReference type="Gene3D" id="3.40.980.10">
    <property type="entry name" value="MoaB/Mog-like domain"/>
    <property type="match status" value="1"/>
</dbReference>
<evidence type="ECO:0000256" key="3">
    <source>
        <dbReference type="ARBA" id="ARBA00023150"/>
    </source>
</evidence>
<dbReference type="SUPFAM" id="SSF53218">
    <property type="entry name" value="Molybdenum cofactor biosynthesis proteins"/>
    <property type="match status" value="1"/>
</dbReference>
<name>A0A7V1LPW1_CALAY</name>
<dbReference type="Gene3D" id="3.30.70.640">
    <property type="entry name" value="Molybdopterin cofactor biosynthesis C (MoaC) domain"/>
    <property type="match status" value="1"/>
</dbReference>
<dbReference type="GO" id="GO:0006777">
    <property type="term" value="P:Mo-molybdopterin cofactor biosynthetic process"/>
    <property type="evidence" value="ECO:0007669"/>
    <property type="project" value="UniProtKB-KW"/>
</dbReference>
<dbReference type="InterPro" id="IPR012245">
    <property type="entry name" value="MoaB"/>
</dbReference>